<sequence length="227" mass="23718">MASYEYKVLPAPAKGEKAKGVRGAEGRFAFAIEHLMNDMASEGWEYLRAETLPSEERSGLTSSITVWRTVLVFRRAKAGSLSEFEPRLLAAPERGSGRTAAVGAAAPVRDASPDDAPAEPAPSFLKTSSDSAKDVDDEDAAAGSDAPSSTPTEESSDGEADQTPDPDDQAPSLQSSDDGPPEERTPDESPAPRSAGDNGVEGTELVRDLSSILKARAAARKDSAAGQ</sequence>
<gene>
    <name evidence="2" type="ORF">ACFQ4E_08130</name>
</gene>
<evidence type="ECO:0000313" key="3">
    <source>
        <dbReference type="Proteomes" id="UP001597135"/>
    </source>
</evidence>
<evidence type="ECO:0008006" key="4">
    <source>
        <dbReference type="Google" id="ProtNLM"/>
    </source>
</evidence>
<dbReference type="RefSeq" id="WP_386802446.1">
    <property type="nucleotide sequence ID" value="NZ_JBHTMU010000011.1"/>
</dbReference>
<evidence type="ECO:0000313" key="2">
    <source>
        <dbReference type="EMBL" id="MFD1342383.1"/>
    </source>
</evidence>
<dbReference type="Proteomes" id="UP001597135">
    <property type="component" value="Unassembled WGS sequence"/>
</dbReference>
<feature type="compositionally biased region" description="Low complexity" evidence="1">
    <location>
        <begin position="97"/>
        <end position="110"/>
    </location>
</feature>
<protein>
    <recommendedName>
        <fullName evidence="4">DUF4177 domain-containing protein</fullName>
    </recommendedName>
</protein>
<evidence type="ECO:0000256" key="1">
    <source>
        <dbReference type="SAM" id="MobiDB-lite"/>
    </source>
</evidence>
<feature type="compositionally biased region" description="Acidic residues" evidence="1">
    <location>
        <begin position="154"/>
        <end position="168"/>
    </location>
</feature>
<comment type="caution">
    <text evidence="2">The sequence shown here is derived from an EMBL/GenBank/DDBJ whole genome shotgun (WGS) entry which is preliminary data.</text>
</comment>
<feature type="region of interest" description="Disordered" evidence="1">
    <location>
        <begin position="94"/>
        <end position="205"/>
    </location>
</feature>
<dbReference type="EMBL" id="JBHTMU010000011">
    <property type="protein sequence ID" value="MFD1342383.1"/>
    <property type="molecule type" value="Genomic_DNA"/>
</dbReference>
<name>A0ABW3ZHG0_9RHOB</name>
<keyword evidence="3" id="KW-1185">Reference proteome</keyword>
<accession>A0ABW3ZHG0</accession>
<reference evidence="3" key="1">
    <citation type="journal article" date="2019" name="Int. J. Syst. Evol. Microbiol.">
        <title>The Global Catalogue of Microorganisms (GCM) 10K type strain sequencing project: providing services to taxonomists for standard genome sequencing and annotation.</title>
        <authorList>
            <consortium name="The Broad Institute Genomics Platform"/>
            <consortium name="The Broad Institute Genome Sequencing Center for Infectious Disease"/>
            <person name="Wu L."/>
            <person name="Ma J."/>
        </authorList>
    </citation>
    <scope>NUCLEOTIDE SEQUENCE [LARGE SCALE GENOMIC DNA]</scope>
    <source>
        <strain evidence="3">CCUG 62953</strain>
    </source>
</reference>
<organism evidence="2 3">
    <name type="scientific">Litorisediminicola beolgyonensis</name>
    <dbReference type="NCBI Taxonomy" id="1173614"/>
    <lineage>
        <taxon>Bacteria</taxon>
        <taxon>Pseudomonadati</taxon>
        <taxon>Pseudomonadota</taxon>
        <taxon>Alphaproteobacteria</taxon>
        <taxon>Rhodobacterales</taxon>
        <taxon>Paracoccaceae</taxon>
        <taxon>Litorisediminicola</taxon>
    </lineage>
</organism>
<proteinExistence type="predicted"/>